<evidence type="ECO:0000313" key="1">
    <source>
        <dbReference type="EMBL" id="KAJ3216256.1"/>
    </source>
</evidence>
<evidence type="ECO:0000313" key="2">
    <source>
        <dbReference type="Proteomes" id="UP001211065"/>
    </source>
</evidence>
<accession>A0AAD5XYJ8</accession>
<dbReference type="Proteomes" id="UP001211065">
    <property type="component" value="Unassembled WGS sequence"/>
</dbReference>
<name>A0AAD5XYJ8_9FUNG</name>
<sequence>MSVEHCRKACINFNVILDNFPISDGNKCYCSVLSFGAIVGVVDHTLFNKDCPGNDEQVKLLMHYIFYKYNLAVKGYAYPIKLQY</sequence>
<gene>
    <name evidence="1" type="ORF">HK099_005938</name>
</gene>
<protein>
    <submittedName>
        <fullName evidence="1">Uncharacterized protein</fullName>
    </submittedName>
</protein>
<dbReference type="EMBL" id="JADGJW010000488">
    <property type="protein sequence ID" value="KAJ3216256.1"/>
    <property type="molecule type" value="Genomic_DNA"/>
</dbReference>
<dbReference type="AlphaFoldDB" id="A0AAD5XYJ8"/>
<comment type="caution">
    <text evidence="1">The sequence shown here is derived from an EMBL/GenBank/DDBJ whole genome shotgun (WGS) entry which is preliminary data.</text>
</comment>
<reference evidence="1" key="1">
    <citation type="submission" date="2020-05" db="EMBL/GenBank/DDBJ databases">
        <title>Phylogenomic resolution of chytrid fungi.</title>
        <authorList>
            <person name="Stajich J.E."/>
            <person name="Amses K."/>
            <person name="Simmons R."/>
            <person name="Seto K."/>
            <person name="Myers J."/>
            <person name="Bonds A."/>
            <person name="Quandt C.A."/>
            <person name="Barry K."/>
            <person name="Liu P."/>
            <person name="Grigoriev I."/>
            <person name="Longcore J.E."/>
            <person name="James T.Y."/>
        </authorList>
    </citation>
    <scope>NUCLEOTIDE SEQUENCE</scope>
    <source>
        <strain evidence="1">JEL0476</strain>
    </source>
</reference>
<keyword evidence="2" id="KW-1185">Reference proteome</keyword>
<proteinExistence type="predicted"/>
<organism evidence="1 2">
    <name type="scientific">Clydaea vesicula</name>
    <dbReference type="NCBI Taxonomy" id="447962"/>
    <lineage>
        <taxon>Eukaryota</taxon>
        <taxon>Fungi</taxon>
        <taxon>Fungi incertae sedis</taxon>
        <taxon>Chytridiomycota</taxon>
        <taxon>Chytridiomycota incertae sedis</taxon>
        <taxon>Chytridiomycetes</taxon>
        <taxon>Lobulomycetales</taxon>
        <taxon>Lobulomycetaceae</taxon>
        <taxon>Clydaea</taxon>
    </lineage>
</organism>